<comment type="caution">
    <text evidence="1">The sequence shown here is derived from an EMBL/GenBank/DDBJ whole genome shotgun (WGS) entry which is preliminary data.</text>
</comment>
<evidence type="ECO:0000313" key="1">
    <source>
        <dbReference type="EMBL" id="RXG90632.1"/>
    </source>
</evidence>
<keyword evidence="2" id="KW-1185">Reference proteome</keyword>
<reference evidence="1 2" key="1">
    <citation type="submission" date="2018-10" db="EMBL/GenBank/DDBJ databases">
        <title>Bradyrhizobium sp. nov., isolated from effective nodules of peanut in China.</title>
        <authorList>
            <person name="Li Y."/>
        </authorList>
    </citation>
    <scope>NUCLEOTIDE SEQUENCE [LARGE SCALE GENOMIC DNA]</scope>
    <source>
        <strain evidence="1 2">CCBAU 51781</strain>
    </source>
</reference>
<evidence type="ECO:0000313" key="2">
    <source>
        <dbReference type="Proteomes" id="UP000289946"/>
    </source>
</evidence>
<proteinExistence type="predicted"/>
<sequence>MDLLQAFTDDSAAQSGDRRLFLAGYLHRADVWPSFSEDWHKELKAWPAIEYLKASEAHHLSGQFHHSQWDEQMRDAKLAKLAAIIAHYQPVSYEFSVNGQLFENELKPVSPYGFGRLHFTMCFAVVSGVARFTAESPVRAPIQFIFDEQQGVDAC</sequence>
<protein>
    <submittedName>
        <fullName evidence="1">Uncharacterized protein</fullName>
    </submittedName>
</protein>
<dbReference type="RefSeq" id="WP_128941394.1">
    <property type="nucleotide sequence ID" value="NZ_RDRA01000016.1"/>
</dbReference>
<dbReference type="Proteomes" id="UP000289946">
    <property type="component" value="Unassembled WGS sequence"/>
</dbReference>
<organism evidence="1 2">
    <name type="scientific">Bradyrhizobium zhanjiangense</name>
    <dbReference type="NCBI Taxonomy" id="1325107"/>
    <lineage>
        <taxon>Bacteria</taxon>
        <taxon>Pseudomonadati</taxon>
        <taxon>Pseudomonadota</taxon>
        <taxon>Alphaproteobacteria</taxon>
        <taxon>Hyphomicrobiales</taxon>
        <taxon>Nitrobacteraceae</taxon>
        <taxon>Bradyrhizobium</taxon>
    </lineage>
</organism>
<accession>A0ABY0DGK3</accession>
<dbReference type="EMBL" id="RDRA01000016">
    <property type="protein sequence ID" value="RXG90632.1"/>
    <property type="molecule type" value="Genomic_DNA"/>
</dbReference>
<name>A0ABY0DGK3_9BRAD</name>
<gene>
    <name evidence="1" type="ORF">EAS62_26535</name>
</gene>